<keyword evidence="2" id="KW-0853">WD repeat</keyword>
<comment type="catalytic activity">
    <reaction evidence="7">
        <text>diphthine methyl ester-[translation elongation factor 2] + H2O = diphthine-[translation elongation factor 2] + methanol + H(+)</text>
        <dbReference type="Rhea" id="RHEA:42656"/>
        <dbReference type="Rhea" id="RHEA-COMP:10172"/>
        <dbReference type="Rhea" id="RHEA-COMP:10173"/>
        <dbReference type="ChEBI" id="CHEBI:15377"/>
        <dbReference type="ChEBI" id="CHEBI:15378"/>
        <dbReference type="ChEBI" id="CHEBI:17790"/>
        <dbReference type="ChEBI" id="CHEBI:79005"/>
        <dbReference type="ChEBI" id="CHEBI:82696"/>
        <dbReference type="EC" id="3.1.1.97"/>
    </reaction>
</comment>
<dbReference type="InterPro" id="IPR015943">
    <property type="entry name" value="WD40/YVTN_repeat-like_dom_sf"/>
</dbReference>
<feature type="region of interest" description="Disordered" evidence="8">
    <location>
        <begin position="1"/>
        <end position="28"/>
    </location>
</feature>
<dbReference type="Gene3D" id="2.130.10.10">
    <property type="entry name" value="YVTN repeat-like/Quinoprotein amine dehydrogenase"/>
    <property type="match status" value="1"/>
</dbReference>
<dbReference type="GO" id="GO:0032456">
    <property type="term" value="P:endocytic recycling"/>
    <property type="evidence" value="ECO:0007669"/>
    <property type="project" value="EnsemblFungi"/>
</dbReference>
<evidence type="ECO:0000256" key="2">
    <source>
        <dbReference type="ARBA" id="ARBA00022574"/>
    </source>
</evidence>
<dbReference type="EMBL" id="KV454012">
    <property type="protein sequence ID" value="ODV97023.1"/>
    <property type="molecule type" value="Genomic_DNA"/>
</dbReference>
<dbReference type="OrthoDB" id="1930760at2759"/>
<dbReference type="AlphaFoldDB" id="A0A1E4TZ18"/>
<evidence type="ECO:0000256" key="5">
    <source>
        <dbReference type="ARBA" id="ARBA00038092"/>
    </source>
</evidence>
<dbReference type="GO" id="GO:0061685">
    <property type="term" value="F:diphthine methylesterase activity"/>
    <property type="evidence" value="ECO:0007669"/>
    <property type="project" value="UniProtKB-EC"/>
</dbReference>
<evidence type="ECO:0000256" key="6">
    <source>
        <dbReference type="ARBA" id="ARBA00039131"/>
    </source>
</evidence>
<accession>A0A1E4TZ18</accession>
<dbReference type="Pfam" id="PF00400">
    <property type="entry name" value="WD40"/>
    <property type="match status" value="1"/>
</dbReference>
<evidence type="ECO:0000256" key="1">
    <source>
        <dbReference type="ARBA" id="ARBA00005156"/>
    </source>
</evidence>
<proteinExistence type="inferred from homology"/>
<dbReference type="SUPFAM" id="SSF50978">
    <property type="entry name" value="WD40 repeat-like"/>
    <property type="match status" value="1"/>
</dbReference>
<dbReference type="InterPro" id="IPR036322">
    <property type="entry name" value="WD40_repeat_dom_sf"/>
</dbReference>
<evidence type="ECO:0000256" key="3">
    <source>
        <dbReference type="ARBA" id="ARBA00022737"/>
    </source>
</evidence>
<dbReference type="Proteomes" id="UP000094236">
    <property type="component" value="Unassembled WGS sequence"/>
</dbReference>
<reference evidence="10" key="1">
    <citation type="submission" date="2016-05" db="EMBL/GenBank/DDBJ databases">
        <title>Comparative genomics of biotechnologically important yeasts.</title>
        <authorList>
            <consortium name="DOE Joint Genome Institute"/>
            <person name="Riley R."/>
            <person name="Haridas S."/>
            <person name="Wolfe K.H."/>
            <person name="Lopes M.R."/>
            <person name="Hittinger C.T."/>
            <person name="Goker M."/>
            <person name="Salamov A."/>
            <person name="Wisecaver J."/>
            <person name="Long T.M."/>
            <person name="Aerts A.L."/>
            <person name="Barry K."/>
            <person name="Choi C."/>
            <person name="Clum A."/>
            <person name="Coughlan A.Y."/>
            <person name="Deshpande S."/>
            <person name="Douglass A.P."/>
            <person name="Hanson S.J."/>
            <person name="Klenk H.-P."/>
            <person name="Labutti K."/>
            <person name="Lapidus A."/>
            <person name="Lindquist E."/>
            <person name="Lipzen A."/>
            <person name="Meier-Kolthoff J.P."/>
            <person name="Ohm R.A."/>
            <person name="Otillar R.P."/>
            <person name="Pangilinan J."/>
            <person name="Peng Y."/>
            <person name="Rokas A."/>
            <person name="Rosa C.A."/>
            <person name="Scheuner C."/>
            <person name="Sibirny A.A."/>
            <person name="Slot J.C."/>
            <person name="Stielow J.B."/>
            <person name="Sun H."/>
            <person name="Kurtzman C.P."/>
            <person name="Blackwell M."/>
            <person name="Grigoriev I.V."/>
            <person name="Jeffries T.W."/>
        </authorList>
    </citation>
    <scope>NUCLEOTIDE SEQUENCE [LARGE SCALE GENOMIC DNA]</scope>
    <source>
        <strain evidence="10">NRRL Y-2460</strain>
    </source>
</reference>
<name>A0A1E4TZ18_PACTA</name>
<sequence length="380" mass="42563">MSERDIDGGMAIGEFESESESERESERVALTETELPPCCLRVSPLDSSIIVVGTYMLDKQNSTRYGSIDIYKKNELSLEKLSYVNTEGAVLDLKFSPFTKNLLVSCHSTGNVMLWKLFNEDDFSLKLELLANHNLFESSNLITSISFSPILSDIILLTLTNGEVAITRLISNSGLTKPQIFQDKHNLECWTGSFGSQYALSNIIFSGGDDGCLQAHDLREPENLSIFNAKRIHDAGVVSILPSTITHDHIGDWNLSRPYDLWTGSYDDCLRTLDLRVISPMPLIDGLIPKIKTKQNLNGGVWRLIQSPLSNDDRILACCMYDGARIIDINDEGNPKITKKFKKNHESMCYGGDWSPDGDYVVTCSFYDKIIQVWSPNLNI</sequence>
<organism evidence="9 10">
    <name type="scientific">Pachysolen tannophilus NRRL Y-2460</name>
    <dbReference type="NCBI Taxonomy" id="669874"/>
    <lineage>
        <taxon>Eukaryota</taxon>
        <taxon>Fungi</taxon>
        <taxon>Dikarya</taxon>
        <taxon>Ascomycota</taxon>
        <taxon>Saccharomycotina</taxon>
        <taxon>Pichiomycetes</taxon>
        <taxon>Pachysolenaceae</taxon>
        <taxon>Pachysolen</taxon>
    </lineage>
</organism>
<dbReference type="InterPro" id="IPR001680">
    <property type="entry name" value="WD40_rpt"/>
</dbReference>
<keyword evidence="3" id="KW-0677">Repeat</keyword>
<dbReference type="SMART" id="SM00320">
    <property type="entry name" value="WD40"/>
    <property type="match status" value="3"/>
</dbReference>
<gene>
    <name evidence="9" type="ORF">PACTADRAFT_48799</name>
</gene>
<dbReference type="GO" id="GO:0005768">
    <property type="term" value="C:endosome"/>
    <property type="evidence" value="ECO:0007669"/>
    <property type="project" value="EnsemblFungi"/>
</dbReference>
<dbReference type="GO" id="GO:0017183">
    <property type="term" value="P:protein histidyl modification to diphthamide"/>
    <property type="evidence" value="ECO:0007669"/>
    <property type="project" value="EnsemblFungi"/>
</dbReference>
<dbReference type="EC" id="3.1.1.97" evidence="6"/>
<dbReference type="InterPro" id="IPR052415">
    <property type="entry name" value="Diphthine_MTase"/>
</dbReference>
<comment type="similarity">
    <text evidence="5">Belongs to the DPH7 family.</text>
</comment>
<evidence type="ECO:0000313" key="9">
    <source>
        <dbReference type="EMBL" id="ODV97023.1"/>
    </source>
</evidence>
<dbReference type="STRING" id="669874.A0A1E4TZ18"/>
<evidence type="ECO:0000256" key="4">
    <source>
        <dbReference type="ARBA" id="ARBA00022801"/>
    </source>
</evidence>
<keyword evidence="4" id="KW-0378">Hydrolase</keyword>
<keyword evidence="10" id="KW-1185">Reference proteome</keyword>
<protein>
    <recommendedName>
        <fullName evidence="6">methylated diphthine methylhydrolase</fullName>
        <ecNumber evidence="6">3.1.1.97</ecNumber>
    </recommendedName>
</protein>
<comment type="pathway">
    <text evidence="1">Protein modification; peptidyl-diphthamide biosynthesis.</text>
</comment>
<evidence type="ECO:0000313" key="10">
    <source>
        <dbReference type="Proteomes" id="UP000094236"/>
    </source>
</evidence>
<dbReference type="PANTHER" id="PTHR46042:SF1">
    <property type="entry name" value="DIPHTHINE METHYLTRANSFERASE"/>
    <property type="match status" value="1"/>
</dbReference>
<evidence type="ECO:0000256" key="8">
    <source>
        <dbReference type="SAM" id="MobiDB-lite"/>
    </source>
</evidence>
<evidence type="ECO:0000256" key="7">
    <source>
        <dbReference type="ARBA" id="ARBA00047551"/>
    </source>
</evidence>
<dbReference type="PANTHER" id="PTHR46042">
    <property type="entry name" value="DIPHTHINE METHYLTRANSFERASE"/>
    <property type="match status" value="1"/>
</dbReference>